<reference evidence="2" key="1">
    <citation type="journal article" date="1999" name="Methods Enzymol.">
        <title>High-efficiency full-length cDNA cloning.</title>
        <authorList>
            <person name="Carninci P."/>
            <person name="Hayashizaki Y."/>
        </authorList>
    </citation>
    <scope>NUCLEOTIDE SEQUENCE</scope>
    <source>
        <strain evidence="2">C57BL/6J</strain>
        <tissue evidence="2">Eyeball</tissue>
    </source>
</reference>
<dbReference type="MGI" id="MGI:3052506">
    <property type="gene designation" value="Fbxl7"/>
</dbReference>
<keyword evidence="1" id="KW-0472">Membrane</keyword>
<reference evidence="2" key="3">
    <citation type="journal article" date="2000" name="Genome Res.">
        <title>RIKEN integrated sequence analysis (RISA) system--384-format sequencing pipeline with 384 multicapillary sequencer.</title>
        <authorList>
            <person name="Shibata K."/>
            <person name="Itoh M."/>
            <person name="Aizawa K."/>
            <person name="Nagaoka S."/>
            <person name="Sasaki N."/>
            <person name="Carninci P."/>
            <person name="Konno H."/>
            <person name="Akiyama J."/>
            <person name="Nishi K."/>
            <person name="Kitsunai T."/>
            <person name="Tashiro H."/>
            <person name="Itoh M."/>
            <person name="Sumi N."/>
            <person name="Ishii Y."/>
            <person name="Nakamura S."/>
            <person name="Hazama M."/>
            <person name="Nishine T."/>
            <person name="Harada A."/>
            <person name="Yamamoto R."/>
            <person name="Matsumoto H."/>
            <person name="Sakaguchi S."/>
            <person name="Ikegami T."/>
            <person name="Kashiwagi K."/>
            <person name="Fujiwake S."/>
            <person name="Inoue K."/>
            <person name="Togawa Y."/>
            <person name="Izawa M."/>
            <person name="Ohara E."/>
            <person name="Watahiki M."/>
            <person name="Yoneda Y."/>
            <person name="Ishikawa T."/>
            <person name="Ozawa K."/>
            <person name="Tanaka T."/>
            <person name="Matsuura S."/>
            <person name="Kawai J."/>
            <person name="Okazaki Y."/>
            <person name="Muramatsu M."/>
            <person name="Inoue Y."/>
            <person name="Kira A."/>
            <person name="Hayashizaki Y."/>
        </authorList>
    </citation>
    <scope>NUCLEOTIDE SEQUENCE</scope>
    <source>
        <strain evidence="2">C57BL/6J</strain>
        <tissue evidence="2">Eyeball</tissue>
    </source>
</reference>
<reference evidence="2" key="4">
    <citation type="journal article" date="2001" name="Nature">
        <title>Functional annotation of a full-length mouse cDNA collection.</title>
        <authorList>
            <consortium name="The RIKEN Genome Exploration Research Group Phase II Team and the FANTOM Consortium"/>
        </authorList>
    </citation>
    <scope>NUCLEOTIDE SEQUENCE</scope>
    <source>
        <strain evidence="2">C57BL/6J</strain>
        <tissue evidence="2">Eyeball</tissue>
    </source>
</reference>
<dbReference type="AlphaFoldDB" id="Q8BNA0"/>
<reference evidence="2" key="2">
    <citation type="journal article" date="2000" name="Genome Res.">
        <title>Normalization and subtraction of cap-trapper-selected cDNAs to prepare full-length cDNA libraries for rapid discovery of new genes.</title>
        <authorList>
            <person name="Carninci P."/>
            <person name="Shibata Y."/>
            <person name="Hayatsu N."/>
            <person name="Sugahara Y."/>
            <person name="Shibata K."/>
            <person name="Itoh M."/>
            <person name="Konno H."/>
            <person name="Okazaki Y."/>
            <person name="Muramatsu M."/>
            <person name="Hayashizaki Y."/>
        </authorList>
    </citation>
    <scope>NUCLEOTIDE SEQUENCE</scope>
    <source>
        <strain evidence="2">C57BL/6J</strain>
        <tissue evidence="2">Eyeball</tissue>
    </source>
</reference>
<reference evidence="2" key="8">
    <citation type="journal article" date="2005" name="Science">
        <title>Antisense Transcription in the Mammalian Transcriptome.</title>
        <authorList>
            <consortium name="RIKEN Genome Exploration Research Group and Genome Science Group (Genome Network Project Core Group) and the FANTOM Consortium"/>
        </authorList>
    </citation>
    <scope>NUCLEOTIDE SEQUENCE</scope>
    <source>
        <strain evidence="2">C57BL/6J</strain>
        <tissue evidence="2">Eyeball</tissue>
    </source>
</reference>
<dbReference type="AGR" id="MGI:3052506"/>
<accession>Q8BNA0</accession>
<reference evidence="2" key="5">
    <citation type="journal article" date="2002" name="Nature">
        <title>Analysis of the mouse transcriptome based on functional annotation of 60,770 full-length cDNAs.</title>
        <authorList>
            <consortium name="The FANTOM Consortium and the RIKEN Genome Exploration Research Group Phase I and II Team"/>
        </authorList>
    </citation>
    <scope>NUCLEOTIDE SEQUENCE</scope>
    <source>
        <strain evidence="2">C57BL/6J</strain>
        <tissue evidence="2">Eyeball</tissue>
    </source>
</reference>
<organism evidence="2">
    <name type="scientific">Mus musculus</name>
    <name type="common">Mouse</name>
    <dbReference type="NCBI Taxonomy" id="10090"/>
    <lineage>
        <taxon>Eukaryota</taxon>
        <taxon>Metazoa</taxon>
        <taxon>Chordata</taxon>
        <taxon>Craniata</taxon>
        <taxon>Vertebrata</taxon>
        <taxon>Euteleostomi</taxon>
        <taxon>Mammalia</taxon>
        <taxon>Eutheria</taxon>
        <taxon>Euarchontoglires</taxon>
        <taxon>Glires</taxon>
        <taxon>Rodentia</taxon>
        <taxon>Myomorpha</taxon>
        <taxon>Muroidea</taxon>
        <taxon>Muridae</taxon>
        <taxon>Murinae</taxon>
        <taxon>Mus</taxon>
        <taxon>Mus</taxon>
    </lineage>
</organism>
<feature type="transmembrane region" description="Helical" evidence="1">
    <location>
        <begin position="51"/>
        <end position="78"/>
    </location>
</feature>
<reference evidence="2" key="7">
    <citation type="journal article" date="2005" name="Science">
        <title>The Transcriptional Landscape of the Mammalian Genome.</title>
        <authorList>
            <consortium name="The FANTOM Consortium"/>
            <consortium name="Riken Genome Exploration Research Group and Genome Science Group (Genome Network Project Core Group)"/>
        </authorList>
    </citation>
    <scope>NUCLEOTIDE SEQUENCE</scope>
    <source>
        <strain evidence="2">C57BL/6J</strain>
        <tissue evidence="2">Eyeball</tissue>
    </source>
</reference>
<keyword evidence="1" id="KW-0812">Transmembrane</keyword>
<dbReference type="EMBL" id="AK084297">
    <property type="protein sequence ID" value="BAC39158.1"/>
    <property type="molecule type" value="mRNA"/>
</dbReference>
<name>Q8BNA0_MOUSE</name>
<proteinExistence type="evidence at transcript level"/>
<evidence type="ECO:0000313" key="3">
    <source>
        <dbReference type="MGI" id="MGI:3052506"/>
    </source>
</evidence>
<protein>
    <submittedName>
        <fullName evidence="2">Uncharacterized protein</fullName>
    </submittedName>
</protein>
<evidence type="ECO:0000256" key="1">
    <source>
        <dbReference type="SAM" id="Phobius"/>
    </source>
</evidence>
<sequence length="106" mass="12146">MLEGVLNRVSLACVFYASRFSQVYRVLRQLVCSFVLEAAPKIRSRTPRLTLAHCFLTFRFSVLGFMYLMLLLLLHWFLFASHLIFSVWGQGAQNALLGAHYSQTSV</sequence>
<reference evidence="2" key="6">
    <citation type="submission" date="2002-04" db="EMBL/GenBank/DDBJ databases">
        <authorList>
            <person name="Adachi J."/>
            <person name="Aizawa K."/>
            <person name="Akimura T."/>
            <person name="Arakawa T."/>
            <person name="Bono H."/>
            <person name="Carninci P."/>
            <person name="Fukuda S."/>
            <person name="Furuno M."/>
            <person name="Hanagaki T."/>
            <person name="Hara A."/>
            <person name="Hashizume W."/>
            <person name="Hayashida K."/>
            <person name="Hayatsu N."/>
            <person name="Hiramoto K."/>
            <person name="Hiraoka T."/>
            <person name="Hirozane T."/>
            <person name="Hori F."/>
            <person name="Imotani K."/>
            <person name="Ishii Y."/>
            <person name="Itoh M."/>
            <person name="Kagawa I."/>
            <person name="Kasukawa T."/>
            <person name="Katoh H."/>
            <person name="Kawai J."/>
            <person name="Kojima Y."/>
            <person name="Kondo S."/>
            <person name="Konno H."/>
            <person name="Kouda M."/>
            <person name="Koya S."/>
            <person name="Kurihara C."/>
            <person name="Matsuyama T."/>
            <person name="Miyazaki A."/>
            <person name="Murata M."/>
            <person name="Nakamura M."/>
            <person name="Nishi K."/>
            <person name="Nomura K."/>
            <person name="Numazaki R."/>
            <person name="Ohno M."/>
            <person name="Ohsato N."/>
            <person name="Okazaki Y."/>
            <person name="Saito R."/>
            <person name="Saitoh H."/>
            <person name="Sakai C."/>
            <person name="Sakai K."/>
            <person name="Sakazume N."/>
            <person name="Sano H."/>
            <person name="Sasaki D."/>
            <person name="Shibata K."/>
            <person name="Shinagawa A."/>
            <person name="Shiraki T."/>
            <person name="Sogabe Y."/>
            <person name="Tagami M."/>
            <person name="Tagawa A."/>
            <person name="Takahashi F."/>
            <person name="Takaku-Akahira S."/>
            <person name="Takeda Y."/>
            <person name="Tanaka T."/>
            <person name="Tomaru A."/>
            <person name="Toya T."/>
            <person name="Yasunishi A."/>
            <person name="Muramatsu M."/>
            <person name="Hayashizaki Y."/>
        </authorList>
    </citation>
    <scope>NUCLEOTIDE SEQUENCE</scope>
    <source>
        <strain evidence="2">C57BL/6J</strain>
        <tissue evidence="2">Eyeball</tissue>
    </source>
</reference>
<gene>
    <name evidence="3" type="primary">Fbxl7</name>
</gene>
<keyword evidence="1" id="KW-1133">Transmembrane helix</keyword>
<evidence type="ECO:0000313" key="2">
    <source>
        <dbReference type="EMBL" id="BAC39158.1"/>
    </source>
</evidence>